<accession>A0AAJ4WAQ7</accession>
<dbReference type="AlphaFoldDB" id="A0AAJ4WAQ7"/>
<organism evidence="1 2">
    <name type="scientific">Pragia fontium DSM 5563 = ATCC 49100</name>
    <dbReference type="NCBI Taxonomy" id="1122977"/>
    <lineage>
        <taxon>Bacteria</taxon>
        <taxon>Pseudomonadati</taxon>
        <taxon>Pseudomonadota</taxon>
        <taxon>Gammaproteobacteria</taxon>
        <taxon>Enterobacterales</taxon>
        <taxon>Budviciaceae</taxon>
        <taxon>Pragia</taxon>
    </lineage>
</organism>
<dbReference type="Proteomes" id="UP000226420">
    <property type="component" value="Unassembled WGS sequence"/>
</dbReference>
<name>A0AAJ4WAQ7_9GAMM</name>
<dbReference type="EMBL" id="FOLW01000005">
    <property type="protein sequence ID" value="SFC86561.1"/>
    <property type="molecule type" value="Genomic_DNA"/>
</dbReference>
<evidence type="ECO:0000313" key="1">
    <source>
        <dbReference type="EMBL" id="SFC86561.1"/>
    </source>
</evidence>
<reference evidence="1 2" key="1">
    <citation type="submission" date="2016-10" db="EMBL/GenBank/DDBJ databases">
        <authorList>
            <person name="Varghese N."/>
            <person name="Submissions S."/>
        </authorList>
    </citation>
    <scope>NUCLEOTIDE SEQUENCE [LARGE SCALE GENOMIC DNA]</scope>
    <source>
        <strain evidence="1 2">DSM 5563</strain>
    </source>
</reference>
<proteinExistence type="predicted"/>
<dbReference type="InterPro" id="IPR003458">
    <property type="entry name" value="Phage_T4_Gp38_tail_assem"/>
</dbReference>
<sequence length="147" mass="17253">MKMINKNLNEYNHKHIIEYYYSPSSKGFYISSINDDIPSDVIKLSESEYEILLIEQSKGKEIVFIDNILKAQEIILTKEQVTSVNNRKRTSLTAEATERINILQDAIDLNMDVLGDRDKLEQWKKYRILLSRVDCSQNTIHWPYLPD</sequence>
<protein>
    <submittedName>
        <fullName evidence="1">Virus tail fibre assembly protein, lambda gpK</fullName>
    </submittedName>
</protein>
<evidence type="ECO:0000313" key="2">
    <source>
        <dbReference type="Proteomes" id="UP000226420"/>
    </source>
</evidence>
<gene>
    <name evidence="1" type="ORF">SAMN02745723_10530</name>
</gene>
<dbReference type="Pfam" id="PF02413">
    <property type="entry name" value="Caudo_TAP"/>
    <property type="match status" value="1"/>
</dbReference>
<comment type="caution">
    <text evidence="1">The sequence shown here is derived from an EMBL/GenBank/DDBJ whole genome shotgun (WGS) entry which is preliminary data.</text>
</comment>